<evidence type="ECO:0000259" key="7">
    <source>
        <dbReference type="Pfam" id="PF00460"/>
    </source>
</evidence>
<dbReference type="InterPro" id="IPR020013">
    <property type="entry name" value="Flagellar_FlgE/F/G"/>
</dbReference>
<dbReference type="InterPro" id="IPR011491">
    <property type="entry name" value="FlgE_D2"/>
</dbReference>
<dbReference type="Gene3D" id="2.60.98.20">
    <property type="entry name" value="Flagellar hook protein FlgE"/>
    <property type="match status" value="1"/>
</dbReference>
<evidence type="ECO:0000313" key="12">
    <source>
        <dbReference type="Proteomes" id="UP000199603"/>
    </source>
</evidence>
<dbReference type="Pfam" id="PF06429">
    <property type="entry name" value="Flg_bbr_C"/>
    <property type="match status" value="1"/>
</dbReference>
<accession>A0A1G6YE52</accession>
<dbReference type="STRING" id="265719.SAMN04488509_10984"/>
<keyword evidence="11" id="KW-0282">Flagellum</keyword>
<evidence type="ECO:0000256" key="3">
    <source>
        <dbReference type="ARBA" id="ARBA00019015"/>
    </source>
</evidence>
<dbReference type="EMBL" id="FNAG01000009">
    <property type="protein sequence ID" value="SDD87865.1"/>
    <property type="molecule type" value="Genomic_DNA"/>
</dbReference>
<dbReference type="InterPro" id="IPR001444">
    <property type="entry name" value="Flag_bb_rod_N"/>
</dbReference>
<dbReference type="NCBIfam" id="NF004238">
    <property type="entry name" value="PRK05682.1-1"/>
    <property type="match status" value="1"/>
</dbReference>
<dbReference type="AlphaFoldDB" id="A0A1G6YE52"/>
<feature type="domain" description="Flagellar hook protein FlgE/F/G-like D1" evidence="10">
    <location>
        <begin position="83"/>
        <end position="124"/>
    </location>
</feature>
<dbReference type="Pfam" id="PF00460">
    <property type="entry name" value="Flg_bb_rod"/>
    <property type="match status" value="1"/>
</dbReference>
<comment type="subcellular location">
    <subcellularLocation>
        <location evidence="1 5">Bacterial flagellum basal body</location>
    </subcellularLocation>
</comment>
<feature type="domain" description="Flagellar basal-body/hook protein C-terminal" evidence="8">
    <location>
        <begin position="364"/>
        <end position="409"/>
    </location>
</feature>
<dbReference type="Pfam" id="PF22692">
    <property type="entry name" value="LlgE_F_G_D1"/>
    <property type="match status" value="1"/>
</dbReference>
<evidence type="ECO:0000259" key="8">
    <source>
        <dbReference type="Pfam" id="PF06429"/>
    </source>
</evidence>
<evidence type="ECO:0000259" key="9">
    <source>
        <dbReference type="Pfam" id="PF07559"/>
    </source>
</evidence>
<organism evidence="11 12">
    <name type="scientific">Aquimonas voraii</name>
    <dbReference type="NCBI Taxonomy" id="265719"/>
    <lineage>
        <taxon>Bacteria</taxon>
        <taxon>Pseudomonadati</taxon>
        <taxon>Pseudomonadota</taxon>
        <taxon>Gammaproteobacteria</taxon>
        <taxon>Lysobacterales</taxon>
        <taxon>Lysobacteraceae</taxon>
        <taxon>Aquimonas</taxon>
    </lineage>
</organism>
<dbReference type="InterPro" id="IPR010930">
    <property type="entry name" value="Flg_bb/hook_C_dom"/>
</dbReference>
<feature type="region of interest" description="Disordered" evidence="6">
    <location>
        <begin position="337"/>
        <end position="358"/>
    </location>
</feature>
<dbReference type="InterPro" id="IPR037058">
    <property type="entry name" value="Falgellar_hook_FlgE_sf"/>
</dbReference>
<dbReference type="OrthoDB" id="8578401at2"/>
<dbReference type="GO" id="GO:0009425">
    <property type="term" value="C:bacterial-type flagellum basal body"/>
    <property type="evidence" value="ECO:0007669"/>
    <property type="project" value="UniProtKB-SubCell"/>
</dbReference>
<dbReference type="InterPro" id="IPR037925">
    <property type="entry name" value="FlgE/F/G-like"/>
</dbReference>
<keyword evidence="11" id="KW-0966">Cell projection</keyword>
<dbReference type="PANTHER" id="PTHR30435">
    <property type="entry name" value="FLAGELLAR PROTEIN"/>
    <property type="match status" value="1"/>
</dbReference>
<evidence type="ECO:0000259" key="10">
    <source>
        <dbReference type="Pfam" id="PF22692"/>
    </source>
</evidence>
<evidence type="ECO:0000256" key="5">
    <source>
        <dbReference type="RuleBase" id="RU362116"/>
    </source>
</evidence>
<dbReference type="InterPro" id="IPR019776">
    <property type="entry name" value="Flagellar_basal_body_rod_CS"/>
</dbReference>
<evidence type="ECO:0000256" key="1">
    <source>
        <dbReference type="ARBA" id="ARBA00004117"/>
    </source>
</evidence>
<comment type="function">
    <text evidence="5">A flexible structure which links the flagellar filament to the drive apparatus in the basal body.</text>
</comment>
<feature type="domain" description="Flagellar basal body rod protein N-terminal" evidence="7">
    <location>
        <begin position="3"/>
        <end position="33"/>
    </location>
</feature>
<keyword evidence="11" id="KW-0969">Cilium</keyword>
<name>A0A1G6YE52_9GAMM</name>
<feature type="domain" description="Flagellar hook protein FlgE D2" evidence="9">
    <location>
        <begin position="166"/>
        <end position="291"/>
    </location>
</feature>
<keyword evidence="12" id="KW-1185">Reference proteome</keyword>
<dbReference type="InterPro" id="IPR053967">
    <property type="entry name" value="LlgE_F_G-like_D1"/>
</dbReference>
<gene>
    <name evidence="11" type="ORF">SAMN04488509_10984</name>
</gene>
<proteinExistence type="inferred from homology"/>
<comment type="similarity">
    <text evidence="2 5">Belongs to the flagella basal body rod proteins family.</text>
</comment>
<evidence type="ECO:0000313" key="11">
    <source>
        <dbReference type="EMBL" id="SDD87865.1"/>
    </source>
</evidence>
<dbReference type="GO" id="GO:0071978">
    <property type="term" value="P:bacterial-type flagellum-dependent swarming motility"/>
    <property type="evidence" value="ECO:0007669"/>
    <property type="project" value="TreeGrafter"/>
</dbReference>
<dbReference type="GO" id="GO:0005829">
    <property type="term" value="C:cytosol"/>
    <property type="evidence" value="ECO:0007669"/>
    <property type="project" value="TreeGrafter"/>
</dbReference>
<dbReference type="PANTHER" id="PTHR30435:SF1">
    <property type="entry name" value="FLAGELLAR HOOK PROTEIN FLGE"/>
    <property type="match status" value="1"/>
</dbReference>
<dbReference type="GO" id="GO:0009424">
    <property type="term" value="C:bacterial-type flagellum hook"/>
    <property type="evidence" value="ECO:0007669"/>
    <property type="project" value="TreeGrafter"/>
</dbReference>
<reference evidence="11 12" key="1">
    <citation type="submission" date="2016-10" db="EMBL/GenBank/DDBJ databases">
        <authorList>
            <person name="de Groot N.N."/>
        </authorList>
    </citation>
    <scope>NUCLEOTIDE SEQUENCE [LARGE SCALE GENOMIC DNA]</scope>
    <source>
        <strain evidence="11 12">DSM 16957</strain>
    </source>
</reference>
<sequence length="410" mass="42953">MSFRIALSGLNAASAGLNTTANNIANVNTVGFKRSRAEFGDLFANSGYGLQRNAIGAGVRVTNIAQQFSQGTINFTDNALDMAISGNGFFTLNRGGEIVYSRAGNFGVDRAGYVVNPVGDRLQVFPPTVSATGQITGFNNGQLADLRLALGEAPPLASSLVEMGTNLPADAVPPALTPFNAADAQTYNFATTVTVYDSLGVSHNATFYYVKTANPGEWELYTQIDGTPVGGAQTLQYGPAGELLAPATGEIALPPYTPTTGANDITLTLQLGESTQYGSTFSVNRLVQDGYPTGRLSNLDISEEGIVSARYTNGQAIPLGQIAMTGFSNVQGLQKLGDTSWGETSESGQPQRGAPGSANLGLLQAGALEASNVDITEQLVEMINAQRNFQANAQMISTADQITQTVINIR</sequence>
<evidence type="ECO:0000256" key="4">
    <source>
        <dbReference type="ARBA" id="ARBA00023143"/>
    </source>
</evidence>
<evidence type="ECO:0000256" key="6">
    <source>
        <dbReference type="SAM" id="MobiDB-lite"/>
    </source>
</evidence>
<protein>
    <recommendedName>
        <fullName evidence="3 5">Flagellar hook protein FlgE</fullName>
    </recommendedName>
</protein>
<dbReference type="PROSITE" id="PS00588">
    <property type="entry name" value="FLAGELLA_BB_ROD"/>
    <property type="match status" value="1"/>
</dbReference>
<dbReference type="SUPFAM" id="SSF117143">
    <property type="entry name" value="Flagellar hook protein flgE"/>
    <property type="match status" value="1"/>
</dbReference>
<dbReference type="NCBIfam" id="TIGR03506">
    <property type="entry name" value="FlgEFG_subfam"/>
    <property type="match status" value="1"/>
</dbReference>
<keyword evidence="4 5" id="KW-0975">Bacterial flagellum</keyword>
<dbReference type="Proteomes" id="UP000199603">
    <property type="component" value="Unassembled WGS sequence"/>
</dbReference>
<dbReference type="Pfam" id="PF07559">
    <property type="entry name" value="FlgE_D2"/>
    <property type="match status" value="1"/>
</dbReference>
<dbReference type="RefSeq" id="WP_091243815.1">
    <property type="nucleotide sequence ID" value="NZ_FNAG01000009.1"/>
</dbReference>
<feature type="compositionally biased region" description="Polar residues" evidence="6">
    <location>
        <begin position="341"/>
        <end position="350"/>
    </location>
</feature>
<evidence type="ECO:0000256" key="2">
    <source>
        <dbReference type="ARBA" id="ARBA00009677"/>
    </source>
</evidence>